<name>A0A2K2AJ58_POPTR</name>
<dbReference type="EMBL" id="CM009294">
    <property type="protein sequence ID" value="PNT37560.1"/>
    <property type="molecule type" value="Genomic_DNA"/>
</dbReference>
<reference evidence="1 2" key="1">
    <citation type="journal article" date="2006" name="Science">
        <title>The genome of black cottonwood, Populus trichocarpa (Torr. &amp; Gray).</title>
        <authorList>
            <person name="Tuskan G.A."/>
            <person name="Difazio S."/>
            <person name="Jansson S."/>
            <person name="Bohlmann J."/>
            <person name="Grigoriev I."/>
            <person name="Hellsten U."/>
            <person name="Putnam N."/>
            <person name="Ralph S."/>
            <person name="Rombauts S."/>
            <person name="Salamov A."/>
            <person name="Schein J."/>
            <person name="Sterck L."/>
            <person name="Aerts A."/>
            <person name="Bhalerao R.R."/>
            <person name="Bhalerao R.P."/>
            <person name="Blaudez D."/>
            <person name="Boerjan W."/>
            <person name="Brun A."/>
            <person name="Brunner A."/>
            <person name="Busov V."/>
            <person name="Campbell M."/>
            <person name="Carlson J."/>
            <person name="Chalot M."/>
            <person name="Chapman J."/>
            <person name="Chen G.L."/>
            <person name="Cooper D."/>
            <person name="Coutinho P.M."/>
            <person name="Couturier J."/>
            <person name="Covert S."/>
            <person name="Cronk Q."/>
            <person name="Cunningham R."/>
            <person name="Davis J."/>
            <person name="Degroeve S."/>
            <person name="Dejardin A."/>
            <person name="Depamphilis C."/>
            <person name="Detter J."/>
            <person name="Dirks B."/>
            <person name="Dubchak I."/>
            <person name="Duplessis S."/>
            <person name="Ehlting J."/>
            <person name="Ellis B."/>
            <person name="Gendler K."/>
            <person name="Goodstein D."/>
            <person name="Gribskov M."/>
            <person name="Grimwood J."/>
            <person name="Groover A."/>
            <person name="Gunter L."/>
            <person name="Hamberger B."/>
            <person name="Heinze B."/>
            <person name="Helariutta Y."/>
            <person name="Henrissat B."/>
            <person name="Holligan D."/>
            <person name="Holt R."/>
            <person name="Huang W."/>
            <person name="Islam-Faridi N."/>
            <person name="Jones S."/>
            <person name="Jones-Rhoades M."/>
            <person name="Jorgensen R."/>
            <person name="Joshi C."/>
            <person name="Kangasjarvi J."/>
            <person name="Karlsson J."/>
            <person name="Kelleher C."/>
            <person name="Kirkpatrick R."/>
            <person name="Kirst M."/>
            <person name="Kohler A."/>
            <person name="Kalluri U."/>
            <person name="Larimer F."/>
            <person name="Leebens-Mack J."/>
            <person name="Leple J.C."/>
            <person name="Locascio P."/>
            <person name="Lou Y."/>
            <person name="Lucas S."/>
            <person name="Martin F."/>
            <person name="Montanini B."/>
            <person name="Napoli C."/>
            <person name="Nelson D.R."/>
            <person name="Nelson C."/>
            <person name="Nieminen K."/>
            <person name="Nilsson O."/>
            <person name="Pereda V."/>
            <person name="Peter G."/>
            <person name="Philippe R."/>
            <person name="Pilate G."/>
            <person name="Poliakov A."/>
            <person name="Razumovskaya J."/>
            <person name="Richardson P."/>
            <person name="Rinaldi C."/>
            <person name="Ritland K."/>
            <person name="Rouze P."/>
            <person name="Ryaboy D."/>
            <person name="Schmutz J."/>
            <person name="Schrader J."/>
            <person name="Segerman B."/>
            <person name="Shin H."/>
            <person name="Siddiqui A."/>
            <person name="Sterky F."/>
            <person name="Terry A."/>
            <person name="Tsai C.J."/>
            <person name="Uberbacher E."/>
            <person name="Unneberg P."/>
            <person name="Vahala J."/>
            <person name="Wall K."/>
            <person name="Wessler S."/>
            <person name="Yang G."/>
            <person name="Yin T."/>
            <person name="Douglas C."/>
            <person name="Marra M."/>
            <person name="Sandberg G."/>
            <person name="Van de Peer Y."/>
            <person name="Rokhsar D."/>
        </authorList>
    </citation>
    <scope>NUCLEOTIDE SEQUENCE [LARGE SCALE GENOMIC DNA]</scope>
    <source>
        <strain evidence="2">cv. Nisqually</strain>
    </source>
</reference>
<dbReference type="Proteomes" id="UP000006729">
    <property type="component" value="Chromosome 5"/>
</dbReference>
<evidence type="ECO:0000313" key="1">
    <source>
        <dbReference type="EMBL" id="PNT37560.1"/>
    </source>
</evidence>
<organism evidence="1 2">
    <name type="scientific">Populus trichocarpa</name>
    <name type="common">Western balsam poplar</name>
    <name type="synonym">Populus balsamifera subsp. trichocarpa</name>
    <dbReference type="NCBI Taxonomy" id="3694"/>
    <lineage>
        <taxon>Eukaryota</taxon>
        <taxon>Viridiplantae</taxon>
        <taxon>Streptophyta</taxon>
        <taxon>Embryophyta</taxon>
        <taxon>Tracheophyta</taxon>
        <taxon>Spermatophyta</taxon>
        <taxon>Magnoliopsida</taxon>
        <taxon>eudicotyledons</taxon>
        <taxon>Gunneridae</taxon>
        <taxon>Pentapetalae</taxon>
        <taxon>rosids</taxon>
        <taxon>fabids</taxon>
        <taxon>Malpighiales</taxon>
        <taxon>Salicaceae</taxon>
        <taxon>Saliceae</taxon>
        <taxon>Populus</taxon>
    </lineage>
</organism>
<dbReference type="AlphaFoldDB" id="A0A2K2AJ58"/>
<protein>
    <submittedName>
        <fullName evidence="1">Uncharacterized protein</fullName>
    </submittedName>
</protein>
<accession>A0A2K2AJ58</accession>
<sequence>MDAYHPHCLALSTTDWLSIENHQDSEHYRGHNVVRSITLKETIFKHNLQRKYVHPFPFKGSRTMGLKYFQLSIQGGILADMIIPRFSCIGSYYLF</sequence>
<gene>
    <name evidence="1" type="ORF">POPTR_005G196200</name>
</gene>
<proteinExistence type="predicted"/>
<keyword evidence="2" id="KW-1185">Reference proteome</keyword>
<dbReference type="InParanoid" id="A0A2K2AJ58"/>
<evidence type="ECO:0000313" key="2">
    <source>
        <dbReference type="Proteomes" id="UP000006729"/>
    </source>
</evidence>